<reference evidence="4" key="3">
    <citation type="submission" date="2025-08" db="UniProtKB">
        <authorList>
            <consortium name="RefSeq"/>
        </authorList>
    </citation>
    <scope>IDENTIFICATION</scope>
    <source>
        <strain evidence="4">CBS 342.82</strain>
    </source>
</reference>
<feature type="region of interest" description="Disordered" evidence="1">
    <location>
        <begin position="1421"/>
        <end position="1464"/>
    </location>
</feature>
<dbReference type="GO" id="GO:0005085">
    <property type="term" value="F:guanyl-nucleotide exchange factor activity"/>
    <property type="evidence" value="ECO:0007669"/>
    <property type="project" value="InterPro"/>
</dbReference>
<feature type="compositionally biased region" description="Polar residues" evidence="1">
    <location>
        <begin position="778"/>
        <end position="790"/>
    </location>
</feature>
<feature type="region of interest" description="Disordered" evidence="1">
    <location>
        <begin position="1796"/>
        <end position="2015"/>
    </location>
</feature>
<keyword evidence="3" id="KW-1185">Reference proteome</keyword>
<dbReference type="Proteomes" id="UP000504637">
    <property type="component" value="Unplaced"/>
</dbReference>
<feature type="region of interest" description="Disordered" evidence="1">
    <location>
        <begin position="339"/>
        <end position="361"/>
    </location>
</feature>
<feature type="region of interest" description="Disordered" evidence="1">
    <location>
        <begin position="373"/>
        <end position="418"/>
    </location>
</feature>
<feature type="compositionally biased region" description="Polar residues" evidence="1">
    <location>
        <begin position="1035"/>
        <end position="1051"/>
    </location>
</feature>
<feature type="domain" description="SEC7" evidence="2">
    <location>
        <begin position="813"/>
        <end position="967"/>
    </location>
</feature>
<dbReference type="SMART" id="SM00222">
    <property type="entry name" value="Sec7"/>
    <property type="match status" value="1"/>
</dbReference>
<dbReference type="PANTHER" id="PTHR10663:SF373">
    <property type="entry name" value="PH AND SEC7 DOMAIN-CONTAINING PROTEIN C11E3.11C"/>
    <property type="match status" value="1"/>
</dbReference>
<feature type="region of interest" description="Disordered" evidence="1">
    <location>
        <begin position="672"/>
        <end position="713"/>
    </location>
</feature>
<feature type="compositionally biased region" description="Polar residues" evidence="1">
    <location>
        <begin position="1152"/>
        <end position="1167"/>
    </location>
</feature>
<gene>
    <name evidence="4" type="ORF">K489DRAFT_352463</name>
</gene>
<feature type="region of interest" description="Disordered" evidence="1">
    <location>
        <begin position="572"/>
        <end position="636"/>
    </location>
</feature>
<organism evidence="4">
    <name type="scientific">Dissoconium aciculare CBS 342.82</name>
    <dbReference type="NCBI Taxonomy" id="1314786"/>
    <lineage>
        <taxon>Eukaryota</taxon>
        <taxon>Fungi</taxon>
        <taxon>Dikarya</taxon>
        <taxon>Ascomycota</taxon>
        <taxon>Pezizomycotina</taxon>
        <taxon>Dothideomycetes</taxon>
        <taxon>Dothideomycetidae</taxon>
        <taxon>Mycosphaerellales</taxon>
        <taxon>Dissoconiaceae</taxon>
        <taxon>Dissoconium</taxon>
    </lineage>
</organism>
<feature type="compositionally biased region" description="Polar residues" evidence="1">
    <location>
        <begin position="496"/>
        <end position="505"/>
    </location>
</feature>
<dbReference type="InterPro" id="IPR000904">
    <property type="entry name" value="Sec7_dom"/>
</dbReference>
<feature type="compositionally biased region" description="Basic and acidic residues" evidence="1">
    <location>
        <begin position="1933"/>
        <end position="1943"/>
    </location>
</feature>
<dbReference type="Pfam" id="PF01369">
    <property type="entry name" value="Sec7"/>
    <property type="match status" value="1"/>
</dbReference>
<feature type="region of interest" description="Disordered" evidence="1">
    <location>
        <begin position="24"/>
        <end position="102"/>
    </location>
</feature>
<feature type="compositionally biased region" description="Pro residues" evidence="1">
    <location>
        <begin position="467"/>
        <end position="476"/>
    </location>
</feature>
<feature type="region of interest" description="Disordered" evidence="1">
    <location>
        <begin position="1025"/>
        <end position="1051"/>
    </location>
</feature>
<dbReference type="Gene3D" id="2.30.29.30">
    <property type="entry name" value="Pleckstrin-homology domain (PH domain)/Phosphotyrosine-binding domain (PTB)"/>
    <property type="match status" value="1"/>
</dbReference>
<dbReference type="RefSeq" id="XP_033462228.1">
    <property type="nucleotide sequence ID" value="XM_033602470.1"/>
</dbReference>
<evidence type="ECO:0000313" key="3">
    <source>
        <dbReference type="Proteomes" id="UP000504637"/>
    </source>
</evidence>
<feature type="compositionally biased region" description="Low complexity" evidence="1">
    <location>
        <begin position="24"/>
        <end position="36"/>
    </location>
</feature>
<dbReference type="PROSITE" id="PS50190">
    <property type="entry name" value="SEC7"/>
    <property type="match status" value="1"/>
</dbReference>
<reference evidence="4" key="1">
    <citation type="submission" date="2020-01" db="EMBL/GenBank/DDBJ databases">
        <authorList>
            <consortium name="DOE Joint Genome Institute"/>
            <person name="Haridas S."/>
            <person name="Albert R."/>
            <person name="Binder M."/>
            <person name="Bloem J."/>
            <person name="Labutti K."/>
            <person name="Salamov A."/>
            <person name="Andreopoulos B."/>
            <person name="Baker S.E."/>
            <person name="Barry K."/>
            <person name="Bills G."/>
            <person name="Bluhm B.H."/>
            <person name="Cannon C."/>
            <person name="Castanera R."/>
            <person name="Culley D.E."/>
            <person name="Daum C."/>
            <person name="Ezra D."/>
            <person name="Gonzalez J.B."/>
            <person name="Henrissat B."/>
            <person name="Kuo A."/>
            <person name="Liang C."/>
            <person name="Lipzen A."/>
            <person name="Lutzoni F."/>
            <person name="Magnuson J."/>
            <person name="Mondo S."/>
            <person name="Nolan M."/>
            <person name="Ohm R."/>
            <person name="Pangilinan J."/>
            <person name="Park H.-J."/>
            <person name="Ramirez L."/>
            <person name="Alfaro M."/>
            <person name="Sun H."/>
            <person name="Tritt A."/>
            <person name="Yoshinaga Y."/>
            <person name="Zwiers L.-H."/>
            <person name="Turgeon B.G."/>
            <person name="Goodwin S.B."/>
            <person name="Spatafora J.W."/>
            <person name="Crous P.W."/>
            <person name="Grigoriev I.V."/>
        </authorList>
    </citation>
    <scope>NUCLEOTIDE SEQUENCE</scope>
    <source>
        <strain evidence="4">CBS 342.82</strain>
    </source>
</reference>
<evidence type="ECO:0000256" key="1">
    <source>
        <dbReference type="SAM" id="MobiDB-lite"/>
    </source>
</evidence>
<dbReference type="GO" id="GO:0032012">
    <property type="term" value="P:regulation of ARF protein signal transduction"/>
    <property type="evidence" value="ECO:0007669"/>
    <property type="project" value="InterPro"/>
</dbReference>
<sequence length="2033" mass="220038">MDDGGRAFHAGHAGHSASLQQLLSSLPSVSPRTSSLNFKNAQNSRSVASFSSSSPPPPLLRPRASRGTEGHYSMRPRAPDPRDARDLLNPAEESPEDIRHSHGLSWSSVTHDDVVDNLLFSLDNFSRGHVAPEPRDWRSDSQQDEFLNSLTARSVRPMEATAHRPRRGTQSSSTSFDVERAPIESPHSRISTTSPGRRSNSSAAQYPPRSINSRFRSMRAYGTSRTSLDGPGHTNKHSDASSADFYYGPPLDSARLAWTNPAGRSFSMDNMQAESRGDLSSSLHDRSRAVAAMGGRYDPDADAAPEPIVAAGPRRMQNPTATGPVYVNPAPLRNKSSALRKVTPQPDTRSTGHLSPSIPIPEEIRSQAADFVRTSSVSGGSRAALPSTSHGEAAPSPDVRRWEASPPPAAAAPAAAAAAAPVVVPEKQGFFKRVFGGGAAARTAPPTHQSERPTTKPNVADVAAESMPPPPTPPTTQPLARSRSHTSVVDPVQNRAEAQQTTNMSAAHPPVSLNRKSSSFFRRRKKSTSGSSSAPPLPLAIHSPTSNAVLSLKPPEPSPSISSLRKAMGFYLSSDTPASSSPKLDENLRPQTSESHNTDDLDIFHPGYISPPLDSSLRSLSEQGDRETRLTAGKRKPQTLSMLGASGAARGDPLNRDSLATIRQSKVDYPAVSPLLGPVPFDKETGDTSSRPSTGEKIIAGVKPGAASPDAIRSFSAGTGVSLEMSDGVWSPSQHSQTPSSRKPSRADGEGWSQDDVSTLGDAVGPPAIMADGDGDHNNAQAPQADSSRLGSALTPIISRQSSAGDLAWTAQLIDEDIQYKVRAKRIFEGDEEDVSRAEASAWMGENNTLSTRTLQAYMQLFDFAGMNILAALRALCGKLQLRGETQQFDRIITALSARWCECNTAHGFKAQDVVHTIIYSVILLNTDLHLADIQEKMSRNAYVKNTLPTIRRVVADAAPNAFDETLKPGSAQHPRPHAPWMDGIANSPSSPTFNIPEISIADRQSIDAGRTSTMGQNSVRRLSMRPGVLRSDSESTAVEPSSDGSSNALVNSPWVGSVRGWENELESVLKSFYMAIGSKPLPLQGAMSSDLPPNGRNLSVVDLNGKMTRTASIVSRAPSDNMSYRSKQGFGSRWANPRASRSRQKLYPASTVGSSRTSLEDSGSIWSPTQSSKYSYSKTLTSASVRSFGVYADPFKHSIGFANALSQAIIREETTVGANGANGGGGESDSASVTGGAAEDDTLALLGAPWAKEGLVKHKHHLETTDRKAKERSWVDCFAVISKGKLTLFAFNTTGPSKPSGRKAVFGGKSGKAASVTGAKVGGGDWMENAEQLEVFVLRQTIASTLPPPGYSKTRPHVWALSLPTGAVHLFQVGTPDIAEEFITTSNYWSARLSKEPLSGGVSNIEYGWSDRVINPGVLDRDGARSVESPPVSLTRQMGHMHSMSTDRNGGGGGRASLQSGSLRGSLDTAGFGSNKARLPGDKITIVDWQPPSQSMMASQLMEVDQLRQLTAYVKGSEDELEKHNELKTAIELAYSPRHPNFSRAMTNWQRKSEYLLREIVKFRTYIDSLAAAQKVRDQYYATRLEGRLSPVVKNDGAARGLLTPNSMKDIPSRLSAQRRRREIFHFVMIPVDQVKRHPPKELLGTSRPGSHRGVIKGLRRAKLYVNRNLISPPNERVRCRARTMRGAKRESIHGKSQQYTTIIALYKKARTPIWIRKNLPLRSTQDLRPTQIIEAHRPQQVHRIRAPTSPSAGKMSSRLQLDVNFTPDLVSAESGADSPRSKIAERLKDLDLRPWDVPAPTFRPTGAAKTRAESPGPAQHSSFSPRKRRKSVSSRCDGQEEDSAEVPPLHIEFASPPPLPQNERPELLPIHLPPTQDTDNLPSKSKRLHPFPSPSPMDEDSDADSEVKGYGHRTAATTTPSSPDRAALTWKDSEITGHRIDAASGDDDGEGINGIGFRPTPAMASARRQKRRQQVSEWKAREARDARQRRLDRRRGGGSISRDRSSSAASGVRFEVRAGEMRPAGRVVRFV</sequence>
<proteinExistence type="predicted"/>
<dbReference type="InterPro" id="IPR035999">
    <property type="entry name" value="Sec7_dom_sf"/>
</dbReference>
<feature type="compositionally biased region" description="Basic and acidic residues" evidence="1">
    <location>
        <begin position="77"/>
        <end position="86"/>
    </location>
</feature>
<feature type="region of interest" description="Disordered" evidence="1">
    <location>
        <begin position="148"/>
        <end position="214"/>
    </location>
</feature>
<evidence type="ECO:0000313" key="4">
    <source>
        <dbReference type="RefSeq" id="XP_033462228.1"/>
    </source>
</evidence>
<name>A0A6J3MEB5_9PEZI</name>
<dbReference type="OrthoDB" id="2157641at2759"/>
<protein>
    <recommendedName>
        <fullName evidence="2">SEC7 domain-containing protein</fullName>
    </recommendedName>
</protein>
<dbReference type="PANTHER" id="PTHR10663">
    <property type="entry name" value="GUANYL-NUCLEOTIDE EXCHANGE FACTOR"/>
    <property type="match status" value="1"/>
</dbReference>
<dbReference type="GeneID" id="54360270"/>
<feature type="compositionally biased region" description="Polar residues" evidence="1">
    <location>
        <begin position="345"/>
        <end position="354"/>
    </location>
</feature>
<feature type="region of interest" description="Disordered" evidence="1">
    <location>
        <begin position="440"/>
        <end position="542"/>
    </location>
</feature>
<dbReference type="InterPro" id="IPR011993">
    <property type="entry name" value="PH-like_dom_sf"/>
</dbReference>
<dbReference type="SUPFAM" id="SSF50729">
    <property type="entry name" value="PH domain-like"/>
    <property type="match status" value="1"/>
</dbReference>
<feature type="region of interest" description="Disordered" evidence="1">
    <location>
        <begin position="725"/>
        <end position="791"/>
    </location>
</feature>
<accession>A0A6J3MEB5</accession>
<dbReference type="Gene3D" id="1.10.1000.11">
    <property type="entry name" value="Arf Nucleotide-binding Site Opener,domain 2"/>
    <property type="match status" value="1"/>
</dbReference>
<dbReference type="InterPro" id="IPR041681">
    <property type="entry name" value="PH_9"/>
</dbReference>
<feature type="compositionally biased region" description="Basic and acidic residues" evidence="1">
    <location>
        <begin position="1980"/>
        <end position="1991"/>
    </location>
</feature>
<feature type="region of interest" description="Disordered" evidence="1">
    <location>
        <begin position="1119"/>
        <end position="1172"/>
    </location>
</feature>
<dbReference type="SUPFAM" id="SSF48425">
    <property type="entry name" value="Sec7 domain"/>
    <property type="match status" value="1"/>
</dbReference>
<feature type="compositionally biased region" description="Low complexity" evidence="1">
    <location>
        <begin position="610"/>
        <end position="621"/>
    </location>
</feature>
<reference evidence="4" key="2">
    <citation type="submission" date="2020-04" db="EMBL/GenBank/DDBJ databases">
        <authorList>
            <consortium name="NCBI Genome Project"/>
        </authorList>
    </citation>
    <scope>NUCLEOTIDE SEQUENCE</scope>
    <source>
        <strain evidence="4">CBS 342.82</strain>
    </source>
</reference>
<feature type="compositionally biased region" description="Low complexity" evidence="1">
    <location>
        <begin position="44"/>
        <end position="53"/>
    </location>
</feature>
<feature type="compositionally biased region" description="Polar residues" evidence="1">
    <location>
        <begin position="188"/>
        <end position="214"/>
    </location>
</feature>
<dbReference type="Pfam" id="PF15410">
    <property type="entry name" value="PH_9"/>
    <property type="match status" value="1"/>
</dbReference>
<evidence type="ECO:0000259" key="2">
    <source>
        <dbReference type="PROSITE" id="PS50190"/>
    </source>
</evidence>
<feature type="compositionally biased region" description="Polar residues" evidence="1">
    <location>
        <begin position="573"/>
        <end position="582"/>
    </location>
</feature>
<feature type="compositionally biased region" description="Polar residues" evidence="1">
    <location>
        <begin position="731"/>
        <end position="742"/>
    </location>
</feature>
<dbReference type="InterPro" id="IPR023394">
    <property type="entry name" value="Sec7_C_sf"/>
</dbReference>